<dbReference type="EMBL" id="JMKJ01000355">
    <property type="protein sequence ID" value="KGG51197.1"/>
    <property type="molecule type" value="Genomic_DNA"/>
</dbReference>
<sequence length="352" mass="38587">MLQRLLSLLFIILCAASASHQLMAEGNAPKGCAFYIAVFDTSKKDQGSAIKAGMNLEGVKVLSSPTTAPQQVMIAEYSTLSQSQLFFRVGGRILTVIAPNLCLDTKGGNVGTDLIVYTYNLNNNQANQQFECSSDGYLICKCENNNRAAYIKENKVFLDVKKEKPAHTFVQIPVLIYLYNAETKRYITSGDSKANAEPWTTAYGSPDDSKLFFLVPDRNTAGYFYIVPKKYMGKCLDIRGSVDTGNDIVTWNIGTPSVQKNQIFHFEASSGFIVNALNAKGEKRVISVDSSNGNLRFGVPGKGLEKYEKWNVFPADHPGPAPPPVKRAEEVKQSPTIKRLPCEDGLYAAPAA</sequence>
<dbReference type="GeneID" id="25259925"/>
<evidence type="ECO:0000313" key="2">
    <source>
        <dbReference type="EMBL" id="KGG51197.1"/>
    </source>
</evidence>
<organism evidence="2 3">
    <name type="scientific">Mitosporidium daphniae</name>
    <dbReference type="NCBI Taxonomy" id="1485682"/>
    <lineage>
        <taxon>Eukaryota</taxon>
        <taxon>Fungi</taxon>
        <taxon>Fungi incertae sedis</taxon>
        <taxon>Microsporidia</taxon>
        <taxon>Mitosporidium</taxon>
    </lineage>
</organism>
<dbReference type="CDD" id="cd00161">
    <property type="entry name" value="beta-trefoil_Ricin-like"/>
    <property type="match status" value="1"/>
</dbReference>
<dbReference type="VEuPathDB" id="MicrosporidiaDB:DI09_41p90"/>
<dbReference type="Gene3D" id="2.80.10.50">
    <property type="match status" value="2"/>
</dbReference>
<evidence type="ECO:0000313" key="3">
    <source>
        <dbReference type="Proteomes" id="UP000029725"/>
    </source>
</evidence>
<dbReference type="RefSeq" id="XP_013237646.1">
    <property type="nucleotide sequence ID" value="XM_013382192.1"/>
</dbReference>
<feature type="chain" id="PRO_5001950363" description="Ricin B lectin domain-containing protein" evidence="1">
    <location>
        <begin position="19"/>
        <end position="352"/>
    </location>
</feature>
<proteinExistence type="predicted"/>
<dbReference type="HOGENOM" id="CLU_787737_0_0_1"/>
<dbReference type="InterPro" id="IPR035992">
    <property type="entry name" value="Ricin_B-like_lectins"/>
</dbReference>
<gene>
    <name evidence="2" type="ORF">DI09_41p90</name>
</gene>
<reference evidence="2 3" key="1">
    <citation type="submission" date="2014-04" db="EMBL/GenBank/DDBJ databases">
        <title>A new species of microsporidia sheds light on the evolution of extreme parasitism.</title>
        <authorList>
            <person name="Haag K.L."/>
            <person name="James T.Y."/>
            <person name="Larsson R."/>
            <person name="Schaer T.M."/>
            <person name="Refardt D."/>
            <person name="Pombert J.-F."/>
            <person name="Ebert D."/>
        </authorList>
    </citation>
    <scope>NUCLEOTIDE SEQUENCE [LARGE SCALE GENOMIC DNA]</scope>
    <source>
        <strain evidence="2 3">UGP3</strain>
        <tissue evidence="2">Spores</tissue>
    </source>
</reference>
<dbReference type="Proteomes" id="UP000029725">
    <property type="component" value="Unassembled WGS sequence"/>
</dbReference>
<evidence type="ECO:0008006" key="4">
    <source>
        <dbReference type="Google" id="ProtNLM"/>
    </source>
</evidence>
<dbReference type="SUPFAM" id="SSF50370">
    <property type="entry name" value="Ricin B-like lectins"/>
    <property type="match status" value="2"/>
</dbReference>
<name>A0A098VQ62_9MICR</name>
<dbReference type="AlphaFoldDB" id="A0A098VQ62"/>
<feature type="signal peptide" evidence="1">
    <location>
        <begin position="1"/>
        <end position="18"/>
    </location>
</feature>
<keyword evidence="3" id="KW-1185">Reference proteome</keyword>
<accession>A0A098VQ62</accession>
<keyword evidence="1" id="KW-0732">Signal</keyword>
<evidence type="ECO:0000256" key="1">
    <source>
        <dbReference type="SAM" id="SignalP"/>
    </source>
</evidence>
<protein>
    <recommendedName>
        <fullName evidence="4">Ricin B lectin domain-containing protein</fullName>
    </recommendedName>
</protein>
<comment type="caution">
    <text evidence="2">The sequence shown here is derived from an EMBL/GenBank/DDBJ whole genome shotgun (WGS) entry which is preliminary data.</text>
</comment>